<reference evidence="8" key="1">
    <citation type="submission" date="2022-11" db="UniProtKB">
        <authorList>
            <consortium name="WormBaseParasite"/>
        </authorList>
    </citation>
    <scope>IDENTIFICATION</scope>
</reference>
<dbReference type="Pfam" id="PF21032">
    <property type="entry name" value="PROPPIN"/>
    <property type="match status" value="1"/>
</dbReference>
<keyword evidence="2" id="KW-0677">Repeat</keyword>
<dbReference type="Gene3D" id="2.130.10.10">
    <property type="entry name" value="YVTN repeat-like/Quinoprotein amine dehydrogenase"/>
    <property type="match status" value="1"/>
</dbReference>
<protein>
    <submittedName>
        <fullName evidence="8">WD repeat domain phosphoinositide-interacting protein 2</fullName>
    </submittedName>
</protein>
<sequence length="558" mass="61540">MYSSAAEFITNQINPNSLWNFAETSVQYTQHLFGQYLSPTPAILVDEMDIEQTPGKKIYSISFNQDCTSLAVGHEDGYSFYSLRSIDKLEKIQDAKAPERACIVEKLFNSSLITVVSMKSTRKLQVYHSSKENEICSHTYASSIIAVRMNRKRVVVCLEDAIHIHNVRDMRILHMIKDTPSNPQGIVDLSIDDNNCFLAFPASSSTGHVHIFDAENLITVCQITAHDSVLAAVRFNPEGNKLATGSEKGTVIRVFSITGGERLFEFVRGVSRCVQISSLAFSQDSRFLCLSSNTETVHVFSLAKRDQQLDHHTKPDDSSQESVSWMSYFSQQASAYLPQQVNDLMLRGKSVAVAKLPILGHKTVVAMPKIQGIDYLIVASMEGYLFWYSLPTSSDVSECKLLRQYKIGPKKSSKKDGDEGEIGGIQISTPQKNLEPELQNTPARFSQTSGSIKTSCGSPSLFGTSSTSVKLQQQLHSASNTPKVLSTPKPLATKDLTKVVDSNPFNMEDLVTPLDEDEIVNLEPVKIGSTVAVSSPLNPPPADLDDLEEFPPLKNSTS</sequence>
<dbReference type="WBParaSite" id="scaffold4008_cov147.g7465">
    <property type="protein sequence ID" value="scaffold4008_cov147.g7465"/>
    <property type="gene ID" value="scaffold4008_cov147.g7465"/>
</dbReference>
<feature type="region of interest" description="Disordered" evidence="6">
    <location>
        <begin position="409"/>
        <end position="436"/>
    </location>
</feature>
<comment type="similarity">
    <text evidence="4">Belongs to the WD repeat PROPPIN family.</text>
</comment>
<accession>A0A915MLE7</accession>
<feature type="repeat" description="WD" evidence="5">
    <location>
        <begin position="223"/>
        <end position="251"/>
    </location>
</feature>
<evidence type="ECO:0000256" key="4">
    <source>
        <dbReference type="ARBA" id="ARBA00025740"/>
    </source>
</evidence>
<evidence type="ECO:0000256" key="1">
    <source>
        <dbReference type="ARBA" id="ARBA00022574"/>
    </source>
</evidence>
<dbReference type="SUPFAM" id="SSF50978">
    <property type="entry name" value="WD40 repeat-like"/>
    <property type="match status" value="1"/>
</dbReference>
<dbReference type="InterPro" id="IPR001680">
    <property type="entry name" value="WD40_rpt"/>
</dbReference>
<organism evidence="7 8">
    <name type="scientific">Meloidogyne javanica</name>
    <name type="common">Root-knot nematode worm</name>
    <dbReference type="NCBI Taxonomy" id="6303"/>
    <lineage>
        <taxon>Eukaryota</taxon>
        <taxon>Metazoa</taxon>
        <taxon>Ecdysozoa</taxon>
        <taxon>Nematoda</taxon>
        <taxon>Chromadorea</taxon>
        <taxon>Rhabditida</taxon>
        <taxon>Tylenchina</taxon>
        <taxon>Tylenchomorpha</taxon>
        <taxon>Tylenchoidea</taxon>
        <taxon>Meloidogynidae</taxon>
        <taxon>Meloidogyninae</taxon>
        <taxon>Meloidogyne</taxon>
        <taxon>Meloidogyne incognita group</taxon>
    </lineage>
</organism>
<dbReference type="SMART" id="SM00320">
    <property type="entry name" value="WD40"/>
    <property type="match status" value="3"/>
</dbReference>
<feature type="region of interest" description="Disordered" evidence="6">
    <location>
        <begin position="531"/>
        <end position="558"/>
    </location>
</feature>
<dbReference type="PANTHER" id="PTHR11227">
    <property type="entry name" value="WD-REPEAT PROTEIN INTERACTING WITH PHOSPHOINOSIDES WIPI -RELATED"/>
    <property type="match status" value="1"/>
</dbReference>
<dbReference type="InterPro" id="IPR048720">
    <property type="entry name" value="PROPPIN"/>
</dbReference>
<name>A0A915MLE7_MELJA</name>
<evidence type="ECO:0000256" key="6">
    <source>
        <dbReference type="SAM" id="MobiDB-lite"/>
    </source>
</evidence>
<dbReference type="AlphaFoldDB" id="A0A915MLE7"/>
<evidence type="ECO:0000313" key="7">
    <source>
        <dbReference type="Proteomes" id="UP000887561"/>
    </source>
</evidence>
<evidence type="ECO:0000256" key="5">
    <source>
        <dbReference type="PROSITE-ProRule" id="PRU00221"/>
    </source>
</evidence>
<dbReference type="GO" id="GO:0005737">
    <property type="term" value="C:cytoplasm"/>
    <property type="evidence" value="ECO:0007669"/>
    <property type="project" value="UniProtKB-ARBA"/>
</dbReference>
<dbReference type="PROSITE" id="PS50082">
    <property type="entry name" value="WD_REPEATS_2"/>
    <property type="match status" value="1"/>
</dbReference>
<dbReference type="InterPro" id="IPR015943">
    <property type="entry name" value="WD40/YVTN_repeat-like_dom_sf"/>
</dbReference>
<feature type="compositionally biased region" description="Polar residues" evidence="6">
    <location>
        <begin position="426"/>
        <end position="436"/>
    </location>
</feature>
<proteinExistence type="inferred from homology"/>
<dbReference type="Proteomes" id="UP000887561">
    <property type="component" value="Unplaced"/>
</dbReference>
<evidence type="ECO:0000256" key="2">
    <source>
        <dbReference type="ARBA" id="ARBA00022737"/>
    </source>
</evidence>
<evidence type="ECO:0000313" key="8">
    <source>
        <dbReference type="WBParaSite" id="scaffold4008_cov147.g7465"/>
    </source>
</evidence>
<keyword evidence="7" id="KW-1185">Reference proteome</keyword>
<dbReference type="InterPro" id="IPR036322">
    <property type="entry name" value="WD40_repeat_dom_sf"/>
</dbReference>
<keyword evidence="3" id="KW-0072">Autophagy</keyword>
<evidence type="ECO:0000256" key="3">
    <source>
        <dbReference type="ARBA" id="ARBA00023006"/>
    </source>
</evidence>
<dbReference type="GO" id="GO:0006914">
    <property type="term" value="P:autophagy"/>
    <property type="evidence" value="ECO:0007669"/>
    <property type="project" value="UniProtKB-KW"/>
</dbReference>
<keyword evidence="1 5" id="KW-0853">WD repeat</keyword>